<sequence length="677" mass="73285">MMDSSCANISVESDDGKNNGKMDDDIDDELRLVISDEKISNSPCSSTNEEHEHKIVDPSSQKNSEVSSPQHPHTGNHRAGKKDALMNESFCWPDYLKETGAIAAPHECFFQDPVLPKNKFTVGKKIELPDPRGNEVQCLATVVSVHSVWICARLDGEDASNDQWLICDDDCIKPVGDAEKKGIGLQPPYGFMYNLACFHKFIENQLKPEDDGTLPAAPSECFVPISYRYHPDGNLFKVGMKCEAIDYKNFNGRPCPATVVAVDGDFVTIGYDGWNQAYDTKQRYDSRHIFPIGWSAKAGLEMQPPKRVKGKVKQPILRLNIPEVPSKESPKLSKSATHKPESTKRKSATTLSGAPQARKARTSGKATPVLEPCSAAAQSVSTGTPKTVVDESRVAIVNPLADDAKSKTKESPKRSHAKAASNAETANSSSGSERGATVKKEPTPSETGASGSSEPHSKPRAKKTIGPSVSNAAVTSTSNMKKTAKIRTKAASSDSHIGSTPQSSPSSIAAPDIILTTDGHSKMTVYINRNCRCVPMLDAVLVKNLPAQIGPGRVHHVLREVIQHIVNSAAQTSTVFSRLEPGTPRIISITGRTLPLSESALSSWSVVHVADEIQATFGSVIAAKFTQNQIDGKALMLLTTELLIRHLDMPFGPALKMMSFVDSLKRKYRRGTPTVAT</sequence>
<feature type="region of interest" description="Disordered" evidence="6">
    <location>
        <begin position="400"/>
        <end position="509"/>
    </location>
</feature>
<evidence type="ECO:0000313" key="8">
    <source>
        <dbReference type="EMBL" id="KHN72587.1"/>
    </source>
</evidence>
<dbReference type="GO" id="GO:0042393">
    <property type="term" value="F:histone binding"/>
    <property type="evidence" value="ECO:0007669"/>
    <property type="project" value="TreeGrafter"/>
</dbReference>
<dbReference type="AlphaFoldDB" id="A0A0B2UU14"/>
<feature type="region of interest" description="Disordered" evidence="6">
    <location>
        <begin position="1"/>
        <end position="80"/>
    </location>
</feature>
<dbReference type="SUPFAM" id="SSF47769">
    <property type="entry name" value="SAM/Pointed domain"/>
    <property type="match status" value="1"/>
</dbReference>
<keyword evidence="2" id="KW-0678">Repressor</keyword>
<feature type="compositionally biased region" description="Polar residues" evidence="6">
    <location>
        <begin position="58"/>
        <end position="73"/>
    </location>
</feature>
<evidence type="ECO:0000256" key="4">
    <source>
        <dbReference type="ARBA" id="ARBA00023242"/>
    </source>
</evidence>
<proteinExistence type="predicted"/>
<evidence type="ECO:0000259" key="7">
    <source>
        <dbReference type="Pfam" id="PF12140"/>
    </source>
</evidence>
<evidence type="ECO:0000256" key="1">
    <source>
        <dbReference type="ARBA" id="ARBA00004123"/>
    </source>
</evidence>
<feature type="compositionally biased region" description="Basic and acidic residues" evidence="6">
    <location>
        <begin position="402"/>
        <end position="413"/>
    </location>
</feature>
<dbReference type="GO" id="GO:0005634">
    <property type="term" value="C:nucleus"/>
    <property type="evidence" value="ECO:0007669"/>
    <property type="project" value="UniProtKB-SubCell"/>
</dbReference>
<feature type="compositionally biased region" description="Polar residues" evidence="6">
    <location>
        <begin position="444"/>
        <end position="454"/>
    </location>
</feature>
<dbReference type="PANTHER" id="PTHR12247">
    <property type="entry name" value="POLYCOMB GROUP PROTEIN"/>
    <property type="match status" value="1"/>
</dbReference>
<feature type="domain" description="SLED" evidence="7">
    <location>
        <begin position="523"/>
        <end position="585"/>
    </location>
</feature>
<feature type="repeat" description="MBT" evidence="5">
    <location>
        <begin position="196"/>
        <end position="305"/>
    </location>
</feature>
<dbReference type="Pfam" id="PF02820">
    <property type="entry name" value="MBT"/>
    <property type="match status" value="2"/>
</dbReference>
<dbReference type="SMART" id="SM00561">
    <property type="entry name" value="MBT"/>
    <property type="match status" value="2"/>
</dbReference>
<dbReference type="GO" id="GO:0003682">
    <property type="term" value="F:chromatin binding"/>
    <property type="evidence" value="ECO:0007669"/>
    <property type="project" value="TreeGrafter"/>
</dbReference>
<organism evidence="8 9">
    <name type="scientific">Toxocara canis</name>
    <name type="common">Canine roundworm</name>
    <dbReference type="NCBI Taxonomy" id="6265"/>
    <lineage>
        <taxon>Eukaryota</taxon>
        <taxon>Metazoa</taxon>
        <taxon>Ecdysozoa</taxon>
        <taxon>Nematoda</taxon>
        <taxon>Chromadorea</taxon>
        <taxon>Rhabditida</taxon>
        <taxon>Spirurina</taxon>
        <taxon>Ascaridomorpha</taxon>
        <taxon>Ascaridoidea</taxon>
        <taxon>Toxocaridae</taxon>
        <taxon>Toxocara</taxon>
    </lineage>
</organism>
<evidence type="ECO:0000256" key="3">
    <source>
        <dbReference type="ARBA" id="ARBA00022737"/>
    </source>
</evidence>
<evidence type="ECO:0000256" key="2">
    <source>
        <dbReference type="ARBA" id="ARBA00022491"/>
    </source>
</evidence>
<dbReference type="Proteomes" id="UP000031036">
    <property type="component" value="Unassembled WGS sequence"/>
</dbReference>
<dbReference type="PROSITE" id="PS51079">
    <property type="entry name" value="MBT"/>
    <property type="match status" value="2"/>
</dbReference>
<dbReference type="SUPFAM" id="SSF63748">
    <property type="entry name" value="Tudor/PWWP/MBT"/>
    <property type="match status" value="2"/>
</dbReference>
<dbReference type="InterPro" id="IPR038348">
    <property type="entry name" value="SLED_sf"/>
</dbReference>
<protein>
    <submittedName>
        <fullName evidence="8">Sex comb on midleg-like protein 2</fullName>
    </submittedName>
</protein>
<feature type="region of interest" description="Disordered" evidence="6">
    <location>
        <begin position="319"/>
        <end position="369"/>
    </location>
</feature>
<keyword evidence="3" id="KW-0677">Repeat</keyword>
<dbReference type="InterPro" id="IPR013761">
    <property type="entry name" value="SAM/pointed_sf"/>
</dbReference>
<evidence type="ECO:0000256" key="6">
    <source>
        <dbReference type="SAM" id="MobiDB-lite"/>
    </source>
</evidence>
<feature type="compositionally biased region" description="Low complexity" evidence="6">
    <location>
        <begin position="495"/>
        <end position="509"/>
    </location>
</feature>
<comment type="subcellular location">
    <subcellularLocation>
        <location evidence="1">Nucleus</location>
    </subcellularLocation>
</comment>
<evidence type="ECO:0000256" key="5">
    <source>
        <dbReference type="PROSITE-ProRule" id="PRU00459"/>
    </source>
</evidence>
<dbReference type="InterPro" id="IPR050548">
    <property type="entry name" value="PcG_chromatin_remod_factors"/>
</dbReference>
<name>A0A0B2UU14_TOXCA</name>
<dbReference type="Pfam" id="PF12140">
    <property type="entry name" value="SLED"/>
    <property type="match status" value="1"/>
</dbReference>
<accession>A0A0B2UU14</accession>
<keyword evidence="9" id="KW-1185">Reference proteome</keyword>
<comment type="caution">
    <text evidence="8">The sequence shown here is derived from an EMBL/GenBank/DDBJ whole genome shotgun (WGS) entry which is preliminary data.</text>
</comment>
<feature type="compositionally biased region" description="Basic and acidic residues" evidence="6">
    <location>
        <begin position="14"/>
        <end position="39"/>
    </location>
</feature>
<dbReference type="InterPro" id="IPR021987">
    <property type="entry name" value="SLED"/>
</dbReference>
<reference evidence="8 9" key="1">
    <citation type="submission" date="2014-11" db="EMBL/GenBank/DDBJ databases">
        <title>Genetic blueprint of the zoonotic pathogen Toxocara canis.</title>
        <authorList>
            <person name="Zhu X.-Q."/>
            <person name="Korhonen P.K."/>
            <person name="Cai H."/>
            <person name="Young N.D."/>
            <person name="Nejsum P."/>
            <person name="von Samson-Himmelstjerna G."/>
            <person name="Boag P.R."/>
            <person name="Tan P."/>
            <person name="Li Q."/>
            <person name="Min J."/>
            <person name="Yang Y."/>
            <person name="Wang X."/>
            <person name="Fang X."/>
            <person name="Hall R.S."/>
            <person name="Hofmann A."/>
            <person name="Sternberg P.W."/>
            <person name="Jex A.R."/>
            <person name="Gasser R.B."/>
        </authorList>
    </citation>
    <scope>NUCLEOTIDE SEQUENCE [LARGE SCALE GENOMIC DNA]</scope>
    <source>
        <strain evidence="8">PN_DK_2014</strain>
    </source>
</reference>
<feature type="repeat" description="MBT" evidence="5">
    <location>
        <begin position="90"/>
        <end position="188"/>
    </location>
</feature>
<feature type="compositionally biased region" description="Polar residues" evidence="6">
    <location>
        <begin position="467"/>
        <end position="481"/>
    </location>
</feature>
<feature type="compositionally biased region" description="Polar residues" evidence="6">
    <location>
        <begin position="1"/>
        <end position="11"/>
    </location>
</feature>
<feature type="compositionally biased region" description="Low complexity" evidence="6">
    <location>
        <begin position="418"/>
        <end position="432"/>
    </location>
</feature>
<dbReference type="InterPro" id="IPR004092">
    <property type="entry name" value="Mbt"/>
</dbReference>
<dbReference type="EMBL" id="JPKZ01003244">
    <property type="protein sequence ID" value="KHN72587.1"/>
    <property type="molecule type" value="Genomic_DNA"/>
</dbReference>
<dbReference type="GO" id="GO:0045892">
    <property type="term" value="P:negative regulation of DNA-templated transcription"/>
    <property type="evidence" value="ECO:0007669"/>
    <property type="project" value="TreeGrafter"/>
</dbReference>
<dbReference type="OMA" id="HIVDERW"/>
<keyword evidence="4" id="KW-0539">Nucleus</keyword>
<evidence type="ECO:0000313" key="9">
    <source>
        <dbReference type="Proteomes" id="UP000031036"/>
    </source>
</evidence>
<dbReference type="Gene3D" id="2.30.30.140">
    <property type="match status" value="2"/>
</dbReference>
<dbReference type="Gene3D" id="3.90.1150.190">
    <property type="entry name" value="SLED domain"/>
    <property type="match status" value="1"/>
</dbReference>
<dbReference type="PANTHER" id="PTHR12247:SF132">
    <property type="entry name" value="POLYCOMB PROTEIN SCM"/>
    <property type="match status" value="1"/>
</dbReference>
<gene>
    <name evidence="8" type="primary">SCML2</name>
    <name evidence="8" type="ORF">Tcan_17565</name>
</gene>
<dbReference type="STRING" id="6265.A0A0B2UU14"/>
<dbReference type="OrthoDB" id="5912862at2759"/>